<sequence>MPRKRGRPKKKQMNNDEKSPEGSSPTDNTTLKSSETQSESNSPKDQSGDVADLKKDDEKPETYASVVGDPNDDLKLKFIPAADINGNRIAKLLKEDIIDMANYWDATLVCCILGANPPLEVVKGYINRIWKDVQIEEVSLLREGILG</sequence>
<feature type="compositionally biased region" description="Polar residues" evidence="1">
    <location>
        <begin position="21"/>
        <end position="45"/>
    </location>
</feature>
<feature type="compositionally biased region" description="Basic residues" evidence="1">
    <location>
        <begin position="1"/>
        <end position="12"/>
    </location>
</feature>
<evidence type="ECO:0008006" key="4">
    <source>
        <dbReference type="Google" id="ProtNLM"/>
    </source>
</evidence>
<dbReference type="OrthoDB" id="851886at2759"/>
<proteinExistence type="predicted"/>
<reference evidence="2 3" key="1">
    <citation type="submission" date="2018-04" db="EMBL/GenBank/DDBJ databases">
        <authorList>
            <person name="Vogel A."/>
        </authorList>
    </citation>
    <scope>NUCLEOTIDE SEQUENCE [LARGE SCALE GENOMIC DNA]</scope>
</reference>
<feature type="region of interest" description="Disordered" evidence="1">
    <location>
        <begin position="1"/>
        <end position="70"/>
    </location>
</feature>
<dbReference type="PANTHER" id="PTHR33233">
    <property type="entry name" value="ENDONUCLEASE/EXONUCLEASE/PHOSPHATASE"/>
    <property type="match status" value="1"/>
</dbReference>
<organism evidence="2 3">
    <name type="scientific">Cuscuta campestris</name>
    <dbReference type="NCBI Taxonomy" id="132261"/>
    <lineage>
        <taxon>Eukaryota</taxon>
        <taxon>Viridiplantae</taxon>
        <taxon>Streptophyta</taxon>
        <taxon>Embryophyta</taxon>
        <taxon>Tracheophyta</taxon>
        <taxon>Spermatophyta</taxon>
        <taxon>Magnoliopsida</taxon>
        <taxon>eudicotyledons</taxon>
        <taxon>Gunneridae</taxon>
        <taxon>Pentapetalae</taxon>
        <taxon>asterids</taxon>
        <taxon>lamiids</taxon>
        <taxon>Solanales</taxon>
        <taxon>Convolvulaceae</taxon>
        <taxon>Cuscuteae</taxon>
        <taxon>Cuscuta</taxon>
        <taxon>Cuscuta subgen. Grammica</taxon>
        <taxon>Cuscuta sect. Cleistogrammica</taxon>
    </lineage>
</organism>
<name>A0A484K3U0_9ASTE</name>
<evidence type="ECO:0000313" key="3">
    <source>
        <dbReference type="Proteomes" id="UP000595140"/>
    </source>
</evidence>
<dbReference type="PANTHER" id="PTHR33233:SF17">
    <property type="entry name" value="DUF4283 DOMAIN-CONTAINING PROTEIN"/>
    <property type="match status" value="1"/>
</dbReference>
<keyword evidence="3" id="KW-1185">Reference proteome</keyword>
<dbReference type="Proteomes" id="UP000595140">
    <property type="component" value="Unassembled WGS sequence"/>
</dbReference>
<protein>
    <recommendedName>
        <fullName evidence="4">DUF4283 domain-containing protein</fullName>
    </recommendedName>
</protein>
<gene>
    <name evidence="2" type="ORF">CCAM_LOCUS951</name>
</gene>
<dbReference type="EMBL" id="OOIL02000002">
    <property type="protein sequence ID" value="VFQ59175.1"/>
    <property type="molecule type" value="Genomic_DNA"/>
</dbReference>
<feature type="compositionally biased region" description="Basic and acidic residues" evidence="1">
    <location>
        <begin position="51"/>
        <end position="61"/>
    </location>
</feature>
<accession>A0A484K3U0</accession>
<evidence type="ECO:0000256" key="1">
    <source>
        <dbReference type="SAM" id="MobiDB-lite"/>
    </source>
</evidence>
<evidence type="ECO:0000313" key="2">
    <source>
        <dbReference type="EMBL" id="VFQ59175.1"/>
    </source>
</evidence>
<dbReference type="AlphaFoldDB" id="A0A484K3U0"/>